<reference evidence="3 4" key="1">
    <citation type="submission" date="2019-07" db="EMBL/GenBank/DDBJ databases">
        <title>Finished genome of Venturia effusa.</title>
        <authorList>
            <person name="Young C.A."/>
            <person name="Cox M.P."/>
            <person name="Ganley A.R.D."/>
            <person name="David W.J."/>
        </authorList>
    </citation>
    <scope>NUCLEOTIDE SEQUENCE [LARGE SCALE GENOMIC DNA]</scope>
    <source>
        <strain evidence="4">albino</strain>
    </source>
</reference>
<dbReference type="SUPFAM" id="SSF48452">
    <property type="entry name" value="TPR-like"/>
    <property type="match status" value="2"/>
</dbReference>
<feature type="domain" description="Clr5" evidence="2">
    <location>
        <begin position="57"/>
        <end position="107"/>
    </location>
</feature>
<keyword evidence="4" id="KW-1185">Reference proteome</keyword>
<evidence type="ECO:0000313" key="3">
    <source>
        <dbReference type="EMBL" id="QDS72809.1"/>
    </source>
</evidence>
<evidence type="ECO:0000313" key="4">
    <source>
        <dbReference type="Proteomes" id="UP000316270"/>
    </source>
</evidence>
<dbReference type="Pfam" id="PF13424">
    <property type="entry name" value="TPR_12"/>
    <property type="match status" value="1"/>
</dbReference>
<dbReference type="Gene3D" id="1.25.40.10">
    <property type="entry name" value="Tetratricopeptide repeat domain"/>
    <property type="match status" value="1"/>
</dbReference>
<feature type="region of interest" description="Disordered" evidence="1">
    <location>
        <begin position="25"/>
        <end position="46"/>
    </location>
</feature>
<dbReference type="AlphaFoldDB" id="A0A517LAZ7"/>
<dbReference type="PANTHER" id="PTHR46082:SF6">
    <property type="entry name" value="AAA+ ATPASE DOMAIN-CONTAINING PROTEIN-RELATED"/>
    <property type="match status" value="1"/>
</dbReference>
<dbReference type="PANTHER" id="PTHR46082">
    <property type="entry name" value="ATP/GTP-BINDING PROTEIN-RELATED"/>
    <property type="match status" value="1"/>
</dbReference>
<dbReference type="STRING" id="50376.A0A517LAZ7"/>
<dbReference type="Proteomes" id="UP000316270">
    <property type="component" value="Chromosome 8"/>
</dbReference>
<dbReference type="OrthoDB" id="5986190at2759"/>
<organism evidence="3 4">
    <name type="scientific">Venturia effusa</name>
    <dbReference type="NCBI Taxonomy" id="50376"/>
    <lineage>
        <taxon>Eukaryota</taxon>
        <taxon>Fungi</taxon>
        <taxon>Dikarya</taxon>
        <taxon>Ascomycota</taxon>
        <taxon>Pezizomycotina</taxon>
        <taxon>Dothideomycetes</taxon>
        <taxon>Pleosporomycetidae</taxon>
        <taxon>Venturiales</taxon>
        <taxon>Venturiaceae</taxon>
        <taxon>Venturia</taxon>
    </lineage>
</organism>
<dbReference type="EMBL" id="CP042192">
    <property type="protein sequence ID" value="QDS72809.1"/>
    <property type="molecule type" value="Genomic_DNA"/>
</dbReference>
<evidence type="ECO:0000256" key="1">
    <source>
        <dbReference type="SAM" id="MobiDB-lite"/>
    </source>
</evidence>
<sequence length="461" mass="52946">MDFETMNSDTMDFDTMNVGTMNFSRESGERSHETPTVSPAMAPQAKIRKKAPTLKIKDWEPHKQQVLRLYIIEDKPLSEVKTIMEESGFSAGIRQYKSILAKWDIGKNVRPQEMKAIVRKRKYRNEEEKDKGMLGFRIRGTIVEERKIDRWVKAKGEQEDLDARQSPALVPRSLPSEAFIYQPGFNGSPTMFGTSGSVVDMTDYNMRAVNQPSVTVPSRFKQVDEERLAEELTSLEQRYGVDHPQTFDVLEELGRIFVTQGRYKSAERLFVRLILACREKLGEKHLSNLRAITYLGEVYACQGEYSRAQEMLERNFTVLKTLFGLYNGSTLFCMGKLGNVYTDQQLWDKAQELLRQEIECRKVFFGPEHVDTLASERLLAYILAQQGRLTEAEQLARSVLEILSRFSGLESRHTLNCREVLANILANLGQYEEAVELQLHFAQYAQFIGGLERARPDIGRR</sequence>
<dbReference type="Pfam" id="PF14420">
    <property type="entry name" value="Clr5"/>
    <property type="match status" value="1"/>
</dbReference>
<gene>
    <name evidence="3" type="ORF">FKW77_006587</name>
</gene>
<evidence type="ECO:0000259" key="2">
    <source>
        <dbReference type="Pfam" id="PF14420"/>
    </source>
</evidence>
<dbReference type="InterPro" id="IPR025676">
    <property type="entry name" value="Clr5_dom"/>
</dbReference>
<protein>
    <recommendedName>
        <fullName evidence="2">Clr5 domain-containing protein</fullName>
    </recommendedName>
</protein>
<dbReference type="InterPro" id="IPR053137">
    <property type="entry name" value="NLR-like"/>
</dbReference>
<dbReference type="InterPro" id="IPR011990">
    <property type="entry name" value="TPR-like_helical_dom_sf"/>
</dbReference>
<dbReference type="Pfam" id="PF13374">
    <property type="entry name" value="TPR_10"/>
    <property type="match status" value="3"/>
</dbReference>
<proteinExistence type="predicted"/>
<accession>A0A517LAZ7</accession>
<name>A0A517LAZ7_9PEZI</name>